<organism evidence="3 4">
    <name type="scientific">Aphanomyces stellatus</name>
    <dbReference type="NCBI Taxonomy" id="120398"/>
    <lineage>
        <taxon>Eukaryota</taxon>
        <taxon>Sar</taxon>
        <taxon>Stramenopiles</taxon>
        <taxon>Oomycota</taxon>
        <taxon>Saprolegniomycetes</taxon>
        <taxon>Saprolegniales</taxon>
        <taxon>Verrucalvaceae</taxon>
        <taxon>Aphanomyces</taxon>
    </lineage>
</organism>
<reference evidence="2" key="2">
    <citation type="submission" date="2019-06" db="EMBL/GenBank/DDBJ databases">
        <title>Genomics analysis of Aphanomyces spp. identifies a new class of oomycete effector associated with host adaptation.</title>
        <authorList>
            <person name="Gaulin E."/>
        </authorList>
    </citation>
    <scope>NUCLEOTIDE SEQUENCE</scope>
    <source>
        <strain evidence="2">CBS 578.67</strain>
    </source>
</reference>
<dbReference type="EMBL" id="CAADRA010005552">
    <property type="protein sequence ID" value="VFT91048.1"/>
    <property type="molecule type" value="Genomic_DNA"/>
</dbReference>
<gene>
    <name evidence="3" type="primary">Aste57867_14223</name>
    <name evidence="2" type="ORF">As57867_014172</name>
    <name evidence="3" type="ORF">ASTE57867_14223</name>
</gene>
<feature type="transmembrane region" description="Helical" evidence="1">
    <location>
        <begin position="630"/>
        <end position="655"/>
    </location>
</feature>
<keyword evidence="1" id="KW-0472">Membrane</keyword>
<evidence type="ECO:0000256" key="1">
    <source>
        <dbReference type="SAM" id="Phobius"/>
    </source>
</evidence>
<sequence>MPPAAAARLVRIKNAHPVSSTPQDWFHRAAGVLYLIVSACLTLHYLSLLDLYLENDYFWTSFNASGAQTFVADVYNHELWLLTTTTLPLFAIDGARTSAAYGSPTAHLTIPDTAARRIAMEELRTLPQAILGLRSQSVDQSTHAMTSYCWLDFNHVWEVAHTAARQARCRASYAANGAVYMEAMLRNTVWSTWMQTWGALFQTAYGNVLATTPAGVAWLRQTSSAMLRPAPIASEVAFWRGFDVTTYVLPWHNRHVGGFDNAIVVANAVQSFSIPLHHVDFSRRSGLWTSFLASYGVYNDLYYVSQNNVSLVRNHANESAPFLDDSLERWSSDYTGTPWIALLHSNVGPLGSIDVFYVRPPPSLVQAYHLLHTALIRTVQTHAIVNHAYQRHPGLVTLGFLPPAWTTTTNFTTTVAFHGGNLLCTAGDAQAFPQQSVGFDDACTAPFPRLTIDASALNAALALVLVQSTTTTSDSRQAQIARTCALVDKDDVIVCAKAMAATHALVDAWVDAMSDHHDDDVTTWLTTTATSAAATATLEDVLALDIGLMQYARVNATPTILHQPLLGDRPWSFFGWLHLIAWLDGSREVLSFEGDVDMFTLISKAYEPQTMAANSLETPNRFAYVLTLLVYYKCLVSATVASVAVVCALVARGVFYGPNLFFFHPVVGTVWCGRPLLVVRGITAMIVLSAANVRLAVVPGGLTRFVVTDRSFVDAAVVAGETLWLTYALHDLFSAVPTRHARCCLVAAAAVVWATTLAMDLGAPIQPSATLARTCSSSNMDAQVTCVSGQVSIGSSERFVMLGLIHAVAIVATQLVGRVLDRRFVAPNDTTTTPPVVVPAIAAQLFVNDYRLGPYGDSTTNVLSGLIPFRVLAPDHIFSVVLWMWITTVGDDAIDVFRGPTSTCGGIGKDRRSAAKSAVVIVPYGPTCTTRTSASLVWPSSMSNHLARVVQFVPTMMPLVPSTQLLPSALQVRALASIGFLLGSAISTAGFFYVVQEQLGNDFLWQGFNHTGLQPFLMDWYNAELTLAPIVNDTALSISRATQRQFYNTSTPPTVTSSVLYASVMQFDHLSLLQTVHGLRRMDACELPWVATQYCYVDFARRWEVATSDVRQQRCHTQYVANAAVYIEPILRNADAYTLQSCWGASLERGLLQDLRQSTAGQAFLAASVLTTGAPLLAPPDEVAYWSMTHHMTSYTTQWQNYKSLGVVESVSIVSAFGLAYPLTLKASSGASRLALQTSLKMYWGWASDLWVIGANETTSVSGGGSLIRSSATFAFANTSHESIVLANQSLGAPLDPGLALVRAAVGPFGGIDLVHVPVPPSLAGLYQAFLDAYTTILTSSTAAANSPLLGVFAPIYEVPTAWLVSGGVTRGGNLLCPANSASLALSMSVLTWMSATASCDSVLSEVLYVNHLSSVVALVAWGAMEPCLDLSPTCRSVQDACTTATATATACLGAIPPVQGWITSYMAPHLVTQLHDRAQTVQLEIAAMDIQVAQYAQANASSPLTLLRLNVLDESDPSFQLFGWYLLVDWVLGHREVVSLQGDVSTVTLLSYYAPHGASVPNALEIPRNVAYYCALCLQYTTLMVFLVTFFSLVYAFAASGGRIEGLNMIEVNRVGGVVWVGRPLLFLRSVVAILFLSTATAQLEIAGVFTRLVTDTTTRHVGGIPTWGSTVVASLETCWLVIVVTDLFMVVTKDHTNAYSFKSAVVTTVGTILLSVLAPIEPTFVLRRACHAVHLDLQLACDAGVIQIGDYGRTVQLGVMTSVVAFVCYIVEYARDPAFKLPPHQPSLLLPAGAFYLYHKGPWIIQGTLYLDKVSAFLCGLVTFTYHDTVYLLDIKTWRLHVVPCDDSIQNPALFVHAYDHRRFASAVAMVD</sequence>
<keyword evidence="1" id="KW-1133">Transmembrane helix</keyword>
<feature type="transmembrane region" description="Helical" evidence="1">
    <location>
        <begin position="1672"/>
        <end position="1693"/>
    </location>
</feature>
<dbReference type="Proteomes" id="UP000332933">
    <property type="component" value="Unassembled WGS sequence"/>
</dbReference>
<protein>
    <submittedName>
        <fullName evidence="3">Aste57867_14223 protein</fullName>
    </submittedName>
</protein>
<reference evidence="3 4" key="1">
    <citation type="submission" date="2019-03" db="EMBL/GenBank/DDBJ databases">
        <authorList>
            <person name="Gaulin E."/>
            <person name="Dumas B."/>
        </authorList>
    </citation>
    <scope>NUCLEOTIDE SEQUENCE [LARGE SCALE GENOMIC DNA]</scope>
    <source>
        <strain evidence="3">CBS 568.67</strain>
    </source>
</reference>
<feature type="transmembrane region" description="Helical" evidence="1">
    <location>
        <begin position="675"/>
        <end position="697"/>
    </location>
</feature>
<keyword evidence="4" id="KW-1185">Reference proteome</keyword>
<proteinExistence type="predicted"/>
<feature type="transmembrane region" description="Helical" evidence="1">
    <location>
        <begin position="1705"/>
        <end position="1722"/>
    </location>
</feature>
<feature type="transmembrane region" description="Helical" evidence="1">
    <location>
        <begin position="1571"/>
        <end position="1599"/>
    </location>
</feature>
<evidence type="ECO:0000313" key="2">
    <source>
        <dbReference type="EMBL" id="KAF0694917.1"/>
    </source>
</evidence>
<accession>A0A485L158</accession>
<keyword evidence="1" id="KW-0812">Transmembrane</keyword>
<feature type="transmembrane region" description="Helical" evidence="1">
    <location>
        <begin position="1632"/>
        <end position="1652"/>
    </location>
</feature>
<evidence type="ECO:0000313" key="3">
    <source>
        <dbReference type="EMBL" id="VFT91048.1"/>
    </source>
</evidence>
<evidence type="ECO:0000313" key="4">
    <source>
        <dbReference type="Proteomes" id="UP000332933"/>
    </source>
</evidence>
<dbReference type="EMBL" id="VJMH01005531">
    <property type="protein sequence ID" value="KAF0694917.1"/>
    <property type="molecule type" value="Genomic_DNA"/>
</dbReference>
<name>A0A485L158_9STRA</name>
<dbReference type="OrthoDB" id="2591256at2759"/>